<dbReference type="InterPro" id="IPR011991">
    <property type="entry name" value="ArsR-like_HTH"/>
</dbReference>
<dbReference type="GO" id="GO:0043200">
    <property type="term" value="P:response to amino acid"/>
    <property type="evidence" value="ECO:0007669"/>
    <property type="project" value="TreeGrafter"/>
</dbReference>
<dbReference type="InterPro" id="IPR036390">
    <property type="entry name" value="WH_DNA-bd_sf"/>
</dbReference>
<evidence type="ECO:0000313" key="2">
    <source>
        <dbReference type="Proteomes" id="UP000515756"/>
    </source>
</evidence>
<dbReference type="CDD" id="cd00090">
    <property type="entry name" value="HTH_ARSR"/>
    <property type="match status" value="1"/>
</dbReference>
<dbReference type="InterPro" id="IPR011008">
    <property type="entry name" value="Dimeric_a/b-barrel"/>
</dbReference>
<proteinExistence type="predicted"/>
<dbReference type="InterPro" id="IPR019887">
    <property type="entry name" value="Tscrpt_reg_AsnC/Lrp_C"/>
</dbReference>
<dbReference type="Gene3D" id="3.30.70.920">
    <property type="match status" value="1"/>
</dbReference>
<protein>
    <submittedName>
        <fullName evidence="1">AsnC family transcriptional regulator</fullName>
    </submittedName>
</protein>
<dbReference type="GO" id="GO:0006355">
    <property type="term" value="P:regulation of DNA-templated transcription"/>
    <property type="evidence" value="ECO:0007669"/>
    <property type="project" value="UniProtKB-ARBA"/>
</dbReference>
<dbReference type="AlphaFoldDB" id="A0A6S5W2J2"/>
<dbReference type="PROSITE" id="PS50956">
    <property type="entry name" value="HTH_ASNC_2"/>
    <property type="match status" value="1"/>
</dbReference>
<dbReference type="GO" id="GO:0043565">
    <property type="term" value="F:sequence-specific DNA binding"/>
    <property type="evidence" value="ECO:0007669"/>
    <property type="project" value="InterPro"/>
</dbReference>
<dbReference type="PROSITE" id="PS00519">
    <property type="entry name" value="HTH_ASNC_1"/>
    <property type="match status" value="1"/>
</dbReference>
<accession>A0A6S5W2J2</accession>
<dbReference type="GO" id="GO:0005829">
    <property type="term" value="C:cytosol"/>
    <property type="evidence" value="ECO:0007669"/>
    <property type="project" value="TreeGrafter"/>
</dbReference>
<dbReference type="Pfam" id="PF01037">
    <property type="entry name" value="AsnC_trans_reg"/>
    <property type="match status" value="1"/>
</dbReference>
<dbReference type="InterPro" id="IPR036388">
    <property type="entry name" value="WH-like_DNA-bd_sf"/>
</dbReference>
<dbReference type="PANTHER" id="PTHR30154:SF34">
    <property type="entry name" value="TRANSCRIPTIONAL REGULATOR AZLB"/>
    <property type="match status" value="1"/>
</dbReference>
<organism evidence="1 2">
    <name type="scientific">Aeromonas caviae</name>
    <name type="common">Aeromonas punctata</name>
    <dbReference type="NCBI Taxonomy" id="648"/>
    <lineage>
        <taxon>Bacteria</taxon>
        <taxon>Pseudomonadati</taxon>
        <taxon>Pseudomonadota</taxon>
        <taxon>Gammaproteobacteria</taxon>
        <taxon>Aeromonadales</taxon>
        <taxon>Aeromonadaceae</taxon>
        <taxon>Aeromonas</taxon>
    </lineage>
</organism>
<dbReference type="InterPro" id="IPR019888">
    <property type="entry name" value="Tscrpt_reg_AsnC-like"/>
</dbReference>
<dbReference type="SMART" id="SM00344">
    <property type="entry name" value="HTH_ASNC"/>
    <property type="match status" value="1"/>
</dbReference>
<dbReference type="Pfam" id="PF13412">
    <property type="entry name" value="HTH_24"/>
    <property type="match status" value="1"/>
</dbReference>
<dbReference type="InterPro" id="IPR019885">
    <property type="entry name" value="Tscrpt_reg_HTH_AsnC-type_CS"/>
</dbReference>
<dbReference type="Proteomes" id="UP000515756">
    <property type="component" value="Chromosome"/>
</dbReference>
<dbReference type="SUPFAM" id="SSF54909">
    <property type="entry name" value="Dimeric alpha+beta barrel"/>
    <property type="match status" value="1"/>
</dbReference>
<gene>
    <name evidence="1" type="ORF">WP2W18E01_31340</name>
</gene>
<dbReference type="SUPFAM" id="SSF46785">
    <property type="entry name" value="Winged helix' DNA-binding domain"/>
    <property type="match status" value="1"/>
</dbReference>
<dbReference type="PRINTS" id="PR00033">
    <property type="entry name" value="HTHASNC"/>
</dbReference>
<reference evidence="1 2" key="1">
    <citation type="submission" date="2019-12" db="EMBL/GenBank/DDBJ databases">
        <title>complete genome sequences of Aeromonas caviae str. WP2-W18-ESBL-01 isolated from wastewater treatment plant effluent.</title>
        <authorList>
            <person name="Sekizuka T."/>
            <person name="Itokawa K."/>
            <person name="Yatsu K."/>
            <person name="Inamine Y."/>
            <person name="Kuroda M."/>
        </authorList>
    </citation>
    <scope>NUCLEOTIDE SEQUENCE [LARGE SCALE GENOMIC DNA]</scope>
    <source>
        <strain evidence="1 2">WP2-W18-ESBL-01</strain>
    </source>
</reference>
<sequence length="155" mass="17685">MNPMTDKFDLLILAELQQDARLPTPELAHRVGLSAPACYRRVRALRESGLIEREVALVAPSTMGWPITMLVLVTLERDHGRIVDEMIASLQREPEVMDLWYVTGEQDFVLQVAARDMQSYEQFTRRVLHARDQVRSFKTLVVMGQHKRCGALLPG</sequence>
<name>A0A6S5W2J2_AERCA</name>
<dbReference type="EMBL" id="AP021927">
    <property type="protein sequence ID" value="BBQ31552.1"/>
    <property type="molecule type" value="Genomic_DNA"/>
</dbReference>
<dbReference type="PANTHER" id="PTHR30154">
    <property type="entry name" value="LEUCINE-RESPONSIVE REGULATORY PROTEIN"/>
    <property type="match status" value="1"/>
</dbReference>
<evidence type="ECO:0000313" key="1">
    <source>
        <dbReference type="EMBL" id="BBQ31552.1"/>
    </source>
</evidence>
<dbReference type="Gene3D" id="1.10.10.10">
    <property type="entry name" value="Winged helix-like DNA-binding domain superfamily/Winged helix DNA-binding domain"/>
    <property type="match status" value="1"/>
</dbReference>
<dbReference type="InterPro" id="IPR000485">
    <property type="entry name" value="AsnC-type_HTH_dom"/>
</dbReference>